<organism evidence="6 7">
    <name type="scientific">Corallococcus carmarthensis</name>
    <dbReference type="NCBI Taxonomy" id="2316728"/>
    <lineage>
        <taxon>Bacteria</taxon>
        <taxon>Pseudomonadati</taxon>
        <taxon>Myxococcota</taxon>
        <taxon>Myxococcia</taxon>
        <taxon>Myxococcales</taxon>
        <taxon>Cystobacterineae</taxon>
        <taxon>Myxococcaceae</taxon>
        <taxon>Corallococcus</taxon>
    </lineage>
</organism>
<proteinExistence type="predicted"/>
<name>A0A3A8K966_9BACT</name>
<dbReference type="PANTHER" id="PTHR43537:SF5">
    <property type="entry name" value="UXU OPERON TRANSCRIPTIONAL REGULATOR"/>
    <property type="match status" value="1"/>
</dbReference>
<evidence type="ECO:0000256" key="4">
    <source>
        <dbReference type="SAM" id="MobiDB-lite"/>
    </source>
</evidence>
<dbReference type="GO" id="GO:0003700">
    <property type="term" value="F:DNA-binding transcription factor activity"/>
    <property type="evidence" value="ECO:0007669"/>
    <property type="project" value="InterPro"/>
</dbReference>
<dbReference type="GO" id="GO:0003677">
    <property type="term" value="F:DNA binding"/>
    <property type="evidence" value="ECO:0007669"/>
    <property type="project" value="UniProtKB-KW"/>
</dbReference>
<evidence type="ECO:0000256" key="2">
    <source>
        <dbReference type="ARBA" id="ARBA00023125"/>
    </source>
</evidence>
<dbReference type="CDD" id="cd07377">
    <property type="entry name" value="WHTH_GntR"/>
    <property type="match status" value="1"/>
</dbReference>
<evidence type="ECO:0000256" key="3">
    <source>
        <dbReference type="ARBA" id="ARBA00023163"/>
    </source>
</evidence>
<feature type="compositionally biased region" description="Basic and acidic residues" evidence="4">
    <location>
        <begin position="331"/>
        <end position="349"/>
    </location>
</feature>
<feature type="domain" description="HTH gntR-type" evidence="5">
    <location>
        <begin position="4"/>
        <end position="73"/>
    </location>
</feature>
<dbReference type="Gene3D" id="1.10.10.10">
    <property type="entry name" value="Winged helix-like DNA-binding domain superfamily/Winged helix DNA-binding domain"/>
    <property type="match status" value="1"/>
</dbReference>
<dbReference type="PRINTS" id="PR00035">
    <property type="entry name" value="HTHGNTR"/>
</dbReference>
<keyword evidence="3" id="KW-0804">Transcription</keyword>
<dbReference type="InterPro" id="IPR036388">
    <property type="entry name" value="WH-like_DNA-bd_sf"/>
</dbReference>
<gene>
    <name evidence="6" type="ORF">D7X32_12690</name>
</gene>
<evidence type="ECO:0000313" key="7">
    <source>
        <dbReference type="Proteomes" id="UP000268313"/>
    </source>
</evidence>
<keyword evidence="2" id="KW-0238">DNA-binding</keyword>
<dbReference type="Proteomes" id="UP000268313">
    <property type="component" value="Unassembled WGS sequence"/>
</dbReference>
<accession>A0A3A8K966</accession>
<reference evidence="7" key="1">
    <citation type="submission" date="2018-09" db="EMBL/GenBank/DDBJ databases">
        <authorList>
            <person name="Livingstone P.G."/>
            <person name="Whitworth D.E."/>
        </authorList>
    </citation>
    <scope>NUCLEOTIDE SEQUENCE [LARGE SCALE GENOMIC DNA]</scope>
    <source>
        <strain evidence="7">CA043D</strain>
    </source>
</reference>
<dbReference type="Pfam" id="PF00392">
    <property type="entry name" value="GntR"/>
    <property type="match status" value="1"/>
</dbReference>
<dbReference type="OrthoDB" id="5518737at2"/>
<evidence type="ECO:0000313" key="6">
    <source>
        <dbReference type="EMBL" id="RKH03847.1"/>
    </source>
</evidence>
<keyword evidence="7" id="KW-1185">Reference proteome</keyword>
<protein>
    <submittedName>
        <fullName evidence="6">GntR family transcriptional regulator</fullName>
    </submittedName>
</protein>
<feature type="region of interest" description="Disordered" evidence="4">
    <location>
        <begin position="236"/>
        <end position="266"/>
    </location>
</feature>
<keyword evidence="1" id="KW-0805">Transcription regulation</keyword>
<sequence length="526" mass="57355">MVRVGLVAYVEEQIERDISLGKLPRSGQLGSERMLARIYGVSRGTVREALRRLAARGLVVQRSARRARAVALDESLTLENLGLALHDEGGPECRRLLEGFFSLKRQVLVELLADCCARASGADLRPLEDACFRLWDAARWHPGVRCAQLEFELLRLAARIAERPGHLLLIQSLQWALRGNASRLLSLMGGEPLRQWTTCAMGALDTRDVRRLQHELPALLKACDERVLDDFAPVPQEQEECPEAQGSREGLLGDSTSATEQDEVMEARPCVEERGLGNPTRVHRQDEALETRSFVEERVLGDPTSVLHQDDAMEERPFVEERGRGGPTSVPHRDDAMEERPFVEERGRGDSTSVPHQDDTMEARPFVEEHDLRDPTSVPHQDEAMEVHPCVGVHGPGGLAPATGDTELLGGTPCPHGEALSMEADSGALLLPTDPGPAMCEPGGECTGGDGTDAALGILSDCRTDWGVSSPEGGLQPGTLPTDSLGQIQVAVPVEDEPLHETQGLLGRWAARLWRFIAHALGRPAS</sequence>
<dbReference type="InterPro" id="IPR036390">
    <property type="entry name" value="WH_DNA-bd_sf"/>
</dbReference>
<dbReference type="SMART" id="SM00345">
    <property type="entry name" value="HTH_GNTR"/>
    <property type="match status" value="1"/>
</dbReference>
<evidence type="ECO:0000256" key="1">
    <source>
        <dbReference type="ARBA" id="ARBA00023015"/>
    </source>
</evidence>
<evidence type="ECO:0000259" key="5">
    <source>
        <dbReference type="PROSITE" id="PS50949"/>
    </source>
</evidence>
<dbReference type="SUPFAM" id="SSF46785">
    <property type="entry name" value="Winged helix' DNA-binding domain"/>
    <property type="match status" value="1"/>
</dbReference>
<dbReference type="PANTHER" id="PTHR43537">
    <property type="entry name" value="TRANSCRIPTIONAL REGULATOR, GNTR FAMILY"/>
    <property type="match status" value="1"/>
</dbReference>
<dbReference type="InterPro" id="IPR000524">
    <property type="entry name" value="Tscrpt_reg_HTH_GntR"/>
</dbReference>
<comment type="caution">
    <text evidence="6">The sequence shown here is derived from an EMBL/GenBank/DDBJ whole genome shotgun (WGS) entry which is preliminary data.</text>
</comment>
<dbReference type="AlphaFoldDB" id="A0A3A8K966"/>
<dbReference type="EMBL" id="RAWE01000035">
    <property type="protein sequence ID" value="RKH03847.1"/>
    <property type="molecule type" value="Genomic_DNA"/>
</dbReference>
<dbReference type="PROSITE" id="PS50949">
    <property type="entry name" value="HTH_GNTR"/>
    <property type="match status" value="1"/>
</dbReference>
<feature type="region of interest" description="Disordered" evidence="4">
    <location>
        <begin position="319"/>
        <end position="358"/>
    </location>
</feature>
<dbReference type="RefSeq" id="WP_120602792.1">
    <property type="nucleotide sequence ID" value="NZ_RAWE01000035.1"/>
</dbReference>